<feature type="region of interest" description="Disordered" evidence="3">
    <location>
        <begin position="316"/>
        <end position="349"/>
    </location>
</feature>
<dbReference type="GO" id="GO:0005886">
    <property type="term" value="C:plasma membrane"/>
    <property type="evidence" value="ECO:0007669"/>
    <property type="project" value="TreeGrafter"/>
</dbReference>
<comment type="similarity">
    <text evidence="1">Belongs to the palC family.</text>
</comment>
<dbReference type="InterPro" id="IPR038499">
    <property type="entry name" value="BRO1_sf"/>
</dbReference>
<evidence type="ECO:0000313" key="5">
    <source>
        <dbReference type="EMBL" id="RDX54835.1"/>
    </source>
</evidence>
<evidence type="ECO:0000259" key="4">
    <source>
        <dbReference type="PROSITE" id="PS51180"/>
    </source>
</evidence>
<feature type="compositionally biased region" description="Basic and acidic residues" evidence="3">
    <location>
        <begin position="330"/>
        <end position="341"/>
    </location>
</feature>
<dbReference type="InterPro" id="IPR037505">
    <property type="entry name" value="pH-resp_palC"/>
</dbReference>
<dbReference type="PROSITE" id="PS51180">
    <property type="entry name" value="BRO1"/>
    <property type="match status" value="1"/>
</dbReference>
<dbReference type="SMART" id="SM01041">
    <property type="entry name" value="BRO1"/>
    <property type="match status" value="1"/>
</dbReference>
<evidence type="ECO:0000256" key="2">
    <source>
        <dbReference type="ARBA" id="ARBA00022193"/>
    </source>
</evidence>
<dbReference type="CDD" id="cd09245">
    <property type="entry name" value="BRO1_UmRIM23-like"/>
    <property type="match status" value="1"/>
</dbReference>
<accession>A0A371DQM1</accession>
<dbReference type="PANTHER" id="PTHR40463:SF1">
    <property type="entry name" value="PH-RESPONSE REGULATOR PROTEIN PALC"/>
    <property type="match status" value="1"/>
</dbReference>
<dbReference type="OrthoDB" id="10266451at2759"/>
<dbReference type="InterPro" id="IPR004328">
    <property type="entry name" value="BRO1_dom"/>
</dbReference>
<feature type="compositionally biased region" description="Polar residues" evidence="3">
    <location>
        <begin position="505"/>
        <end position="521"/>
    </location>
</feature>
<dbReference type="GO" id="GO:0071467">
    <property type="term" value="P:cellular response to pH"/>
    <property type="evidence" value="ECO:0007669"/>
    <property type="project" value="InterPro"/>
</dbReference>
<gene>
    <name evidence="5" type="ORF">OH76DRAFT_843687</name>
</gene>
<dbReference type="Pfam" id="PF03097">
    <property type="entry name" value="BRO1"/>
    <property type="match status" value="1"/>
</dbReference>
<proteinExistence type="inferred from homology"/>
<dbReference type="EMBL" id="KZ857383">
    <property type="protein sequence ID" value="RDX54835.1"/>
    <property type="molecule type" value="Genomic_DNA"/>
</dbReference>
<keyword evidence="6" id="KW-1185">Reference proteome</keyword>
<dbReference type="Proteomes" id="UP000256964">
    <property type="component" value="Unassembled WGS sequence"/>
</dbReference>
<dbReference type="Gene3D" id="1.25.40.280">
    <property type="entry name" value="alix/aip1 like domains"/>
    <property type="match status" value="1"/>
</dbReference>
<protein>
    <recommendedName>
        <fullName evidence="2">pH-response regulator protein palC</fullName>
    </recommendedName>
</protein>
<name>A0A371DQM1_9APHY</name>
<evidence type="ECO:0000256" key="3">
    <source>
        <dbReference type="SAM" id="MobiDB-lite"/>
    </source>
</evidence>
<feature type="region of interest" description="Disordered" evidence="3">
    <location>
        <begin position="502"/>
        <end position="529"/>
    </location>
</feature>
<reference evidence="5 6" key="1">
    <citation type="journal article" date="2018" name="Biotechnol. Biofuels">
        <title>Integrative visual omics of the white-rot fungus Polyporus brumalis exposes the biotechnological potential of its oxidative enzymes for delignifying raw plant biomass.</title>
        <authorList>
            <person name="Miyauchi S."/>
            <person name="Rancon A."/>
            <person name="Drula E."/>
            <person name="Hage H."/>
            <person name="Chaduli D."/>
            <person name="Favel A."/>
            <person name="Grisel S."/>
            <person name="Henrissat B."/>
            <person name="Herpoel-Gimbert I."/>
            <person name="Ruiz-Duenas F.J."/>
            <person name="Chevret D."/>
            <person name="Hainaut M."/>
            <person name="Lin J."/>
            <person name="Wang M."/>
            <person name="Pangilinan J."/>
            <person name="Lipzen A."/>
            <person name="Lesage-Meessen L."/>
            <person name="Navarro D."/>
            <person name="Riley R."/>
            <person name="Grigoriev I.V."/>
            <person name="Zhou S."/>
            <person name="Raouche S."/>
            <person name="Rosso M.N."/>
        </authorList>
    </citation>
    <scope>NUCLEOTIDE SEQUENCE [LARGE SCALE GENOMIC DNA]</scope>
    <source>
        <strain evidence="5 6">BRFM 1820</strain>
    </source>
</reference>
<dbReference type="AlphaFoldDB" id="A0A371DQM1"/>
<feature type="domain" description="BRO1" evidence="4">
    <location>
        <begin position="40"/>
        <end position="488"/>
    </location>
</feature>
<evidence type="ECO:0000256" key="1">
    <source>
        <dbReference type="ARBA" id="ARBA00010997"/>
    </source>
</evidence>
<evidence type="ECO:0000313" key="6">
    <source>
        <dbReference type="Proteomes" id="UP000256964"/>
    </source>
</evidence>
<sequence length="529" mass="57632">MMAVGRKRGPSQVVLGNGRDFSSLYHYHRHQPGLALLSMTSYLYELPTTGAISFADACVDATATYTVDIADTTEARANLRAILKESKRTDNGEKDYLKLVKILDEYIPKLYGLFGCISSGEISLKSEPVFSWRTTLSSTLFHNSPRLSLPTLSTELIFTLLTYAFALSNLARAVVHTLGHYETERAISDTERKAKDERLAFAVTLLCKAAGLYEHIGKECLAEWDKERERVLSLGMSCPRPPDFSREVVIGLSKMALADAQNLAIRKLLSKAAFESTLTPGPPLPKSHPSPALVAKLHLECASLYSSARSLVKTPGASRSASKSKLKVPFGKDKSPPGEREETGEEVSPELRRYLADEVALHAALARKWLGVDAGEHGGTSKGGVAVGFLMWAKKELEELKSGHGSGGMIGGEREKEMRERRKARVQQELQSTSTFLVGYKKMNDTMLFQPVPPQSDLQAMIPAGISVAVAKPYVKPTPAFGPGSVEYVRREAEALELLDADNTAEGTISPASPGRSTSKSYAGAEAYY</sequence>
<organism evidence="5 6">
    <name type="scientific">Lentinus brumalis</name>
    <dbReference type="NCBI Taxonomy" id="2498619"/>
    <lineage>
        <taxon>Eukaryota</taxon>
        <taxon>Fungi</taxon>
        <taxon>Dikarya</taxon>
        <taxon>Basidiomycota</taxon>
        <taxon>Agaricomycotina</taxon>
        <taxon>Agaricomycetes</taxon>
        <taxon>Polyporales</taxon>
        <taxon>Polyporaceae</taxon>
        <taxon>Lentinus</taxon>
    </lineage>
</organism>
<dbReference type="PANTHER" id="PTHR40463">
    <property type="entry name" value="PH-RESPONSE REGULATOR PROTEIN PALC"/>
    <property type="match status" value="1"/>
</dbReference>
<dbReference type="STRING" id="139420.A0A371DQM1"/>